<protein>
    <submittedName>
        <fullName evidence="1">Terminase</fullName>
    </submittedName>
</protein>
<dbReference type="AlphaFoldDB" id="A0A6C8N1L1"/>
<dbReference type="Pfam" id="PF05119">
    <property type="entry name" value="Terminase_4"/>
    <property type="match status" value="1"/>
</dbReference>
<gene>
    <name evidence="1" type="ORF">DCK33_08275</name>
</gene>
<dbReference type="InterPro" id="IPR006448">
    <property type="entry name" value="Phage_term_ssu_P27"/>
</dbReference>
<organism evidence="1">
    <name type="scientific">Listeria monocytogenes</name>
    <dbReference type="NCBI Taxonomy" id="1639"/>
    <lineage>
        <taxon>Bacteria</taxon>
        <taxon>Bacillati</taxon>
        <taxon>Bacillota</taxon>
        <taxon>Bacilli</taxon>
        <taxon>Bacillales</taxon>
        <taxon>Listeriaceae</taxon>
        <taxon>Listeria</taxon>
    </lineage>
</organism>
<comment type="caution">
    <text evidence="1">The sequence shown here is derived from an EMBL/GenBank/DDBJ whole genome shotgun (WGS) entry which is preliminary data.</text>
</comment>
<name>A0A6C8N1L1_LISMN</name>
<dbReference type="EMBL" id="QDCA01000003">
    <property type="protein sequence ID" value="KAA9534125.1"/>
    <property type="molecule type" value="Genomic_DNA"/>
</dbReference>
<sequence length="102" mass="11902">MNQKKLRKQLMDQIDENDEIEKEKVERYMSLVKMFYQLDKEIDRGLMIETINGKQKFIKPNPAIAEKNKLNASLIALGKDLNLDEPKKVLTNEDSYSKSDLV</sequence>
<proteinExistence type="predicted"/>
<dbReference type="RefSeq" id="WP_150884206.1">
    <property type="nucleotide sequence ID" value="NZ_QDCA01000003.1"/>
</dbReference>
<evidence type="ECO:0000313" key="1">
    <source>
        <dbReference type="EMBL" id="KAA9534125.1"/>
    </source>
</evidence>
<reference evidence="1" key="1">
    <citation type="submission" date="2018-04" db="EMBL/GenBank/DDBJ databases">
        <title>Genome Analysis of a Prevalent Clone of Listeria monocytogenes Sequence Type 87 in China.</title>
        <authorList>
            <person name="Wang Y."/>
        </authorList>
    </citation>
    <scope>NUCLEOTIDE SEQUENCE</scope>
    <source>
        <strain evidence="1">ICDC_LM0449</strain>
    </source>
</reference>
<accession>A0A6C8N1L1</accession>